<accession>A0A1G5ZZ88</accession>
<proteinExistence type="predicted"/>
<dbReference type="AlphaFoldDB" id="A0A1G5ZZ88"/>
<name>A0A1G5ZZ88_9HYPH</name>
<organism evidence="1 2">
    <name type="scientific">Mesorhizobium qingshengii</name>
    <dbReference type="NCBI Taxonomy" id="1165689"/>
    <lineage>
        <taxon>Bacteria</taxon>
        <taxon>Pseudomonadati</taxon>
        <taxon>Pseudomonadota</taxon>
        <taxon>Alphaproteobacteria</taxon>
        <taxon>Hyphomicrobiales</taxon>
        <taxon>Phyllobacteriaceae</taxon>
        <taxon>Mesorhizobium</taxon>
    </lineage>
</organism>
<reference evidence="1 2" key="1">
    <citation type="submission" date="2016-10" db="EMBL/GenBank/DDBJ databases">
        <authorList>
            <person name="de Groot N.N."/>
        </authorList>
    </citation>
    <scope>NUCLEOTIDE SEQUENCE [LARGE SCALE GENOMIC DNA]</scope>
    <source>
        <strain evidence="1 2">CGMCC 1.12097</strain>
    </source>
</reference>
<dbReference type="OrthoDB" id="8241126at2"/>
<dbReference type="RefSeq" id="WP_038654504.1">
    <property type="nucleotide sequence ID" value="NZ_FMXM01000081.1"/>
</dbReference>
<evidence type="ECO:0000313" key="1">
    <source>
        <dbReference type="EMBL" id="SDB00017.1"/>
    </source>
</evidence>
<evidence type="ECO:0000313" key="2">
    <source>
        <dbReference type="Proteomes" id="UP000198588"/>
    </source>
</evidence>
<dbReference type="EMBL" id="FMXM01000081">
    <property type="protein sequence ID" value="SDB00017.1"/>
    <property type="molecule type" value="Genomic_DNA"/>
</dbReference>
<sequence length="66" mass="7600">MPRKPTTYQFDLFSRLNDTDTMMEAPRWQALPVETRRSVTKLMVRLILDHVGGDRAGRQEGADHDA</sequence>
<gene>
    <name evidence="1" type="ORF">SAMN02927914_06820</name>
</gene>
<protein>
    <submittedName>
        <fullName evidence="1">Uncharacterized protein</fullName>
    </submittedName>
</protein>
<dbReference type="Proteomes" id="UP000198588">
    <property type="component" value="Unassembled WGS sequence"/>
</dbReference>